<evidence type="ECO:0000313" key="7">
    <source>
        <dbReference type="EMBL" id="KAL3282359.1"/>
    </source>
</evidence>
<accession>A0ABD2NUR5</accession>
<evidence type="ECO:0000256" key="1">
    <source>
        <dbReference type="ARBA" id="ARBA00004395"/>
    </source>
</evidence>
<dbReference type="PANTHER" id="PTHR13228:SF3">
    <property type="entry name" value="CONSERVED OLIGOMERIC GOLGI COMPLEX SUBUNIT 5"/>
    <property type="match status" value="1"/>
</dbReference>
<proteinExistence type="predicted"/>
<evidence type="ECO:0000256" key="4">
    <source>
        <dbReference type="ARBA" id="ARBA00023136"/>
    </source>
</evidence>
<name>A0ABD2NUR5_9CUCU</name>
<dbReference type="InterPro" id="IPR048485">
    <property type="entry name" value="COG5_helical"/>
</dbReference>
<keyword evidence="8" id="KW-1185">Reference proteome</keyword>
<protein>
    <recommendedName>
        <fullName evidence="2">Conserved oligomeric Golgi complex subunit 5</fullName>
    </recommendedName>
</protein>
<feature type="domain" description="Conserved oligomeric Golgi complex subunit 5 N-terminal" evidence="5">
    <location>
        <begin position="37"/>
        <end position="160"/>
    </location>
</feature>
<evidence type="ECO:0000259" key="6">
    <source>
        <dbReference type="Pfam" id="PF20649"/>
    </source>
</evidence>
<evidence type="ECO:0000256" key="2">
    <source>
        <dbReference type="ARBA" id="ARBA00020974"/>
    </source>
</evidence>
<dbReference type="AlphaFoldDB" id="A0ABD2NUR5"/>
<comment type="subcellular location">
    <subcellularLocation>
        <location evidence="1">Golgi apparatus membrane</location>
        <topology evidence="1">Peripheral membrane protein</topology>
    </subcellularLocation>
</comment>
<dbReference type="PANTHER" id="PTHR13228">
    <property type="entry name" value="CONSERVED OLIGOMERIC GOLGI COMPLEX COMPONENT 5"/>
    <property type="match status" value="1"/>
</dbReference>
<keyword evidence="4" id="KW-0472">Membrane</keyword>
<dbReference type="InterPro" id="IPR049176">
    <property type="entry name" value="COG5_N"/>
</dbReference>
<evidence type="ECO:0000313" key="8">
    <source>
        <dbReference type="Proteomes" id="UP001516400"/>
    </source>
</evidence>
<feature type="domain" description="Conserved oligomeric Golgi complex subunit 5 helical" evidence="6">
    <location>
        <begin position="185"/>
        <end position="362"/>
    </location>
</feature>
<gene>
    <name evidence="7" type="ORF">HHI36_005545</name>
</gene>
<organism evidence="7 8">
    <name type="scientific">Cryptolaemus montrouzieri</name>
    <dbReference type="NCBI Taxonomy" id="559131"/>
    <lineage>
        <taxon>Eukaryota</taxon>
        <taxon>Metazoa</taxon>
        <taxon>Ecdysozoa</taxon>
        <taxon>Arthropoda</taxon>
        <taxon>Hexapoda</taxon>
        <taxon>Insecta</taxon>
        <taxon>Pterygota</taxon>
        <taxon>Neoptera</taxon>
        <taxon>Endopterygota</taxon>
        <taxon>Coleoptera</taxon>
        <taxon>Polyphaga</taxon>
        <taxon>Cucujiformia</taxon>
        <taxon>Coccinelloidea</taxon>
        <taxon>Coccinellidae</taxon>
        <taxon>Scymninae</taxon>
        <taxon>Scymnini</taxon>
        <taxon>Cryptolaemus</taxon>
    </lineage>
</organism>
<evidence type="ECO:0000256" key="3">
    <source>
        <dbReference type="ARBA" id="ARBA00023034"/>
    </source>
</evidence>
<dbReference type="GO" id="GO:0000139">
    <property type="term" value="C:Golgi membrane"/>
    <property type="evidence" value="ECO:0007669"/>
    <property type="project" value="UniProtKB-SubCell"/>
</dbReference>
<evidence type="ECO:0000259" key="5">
    <source>
        <dbReference type="Pfam" id="PF10392"/>
    </source>
</evidence>
<dbReference type="Proteomes" id="UP001516400">
    <property type="component" value="Unassembled WGS sequence"/>
</dbReference>
<sequence>MENELELIKQMESDGRYILQSISRLHFFNVSIYFILSDFYRNFLDKNNSQSDISKYMSISEQVKKLGQGIDMITKELQKSVLDKHEDLLKQANHATKLENILSMMNGHVHNLVANAERLRTQINVPYEALDKHTQVLSRLHLASHILRQVSRIQHLSKRLGNTNDPSQKALILQELEQLASDNDLKDIDAVTAELRNIRSQQQKVIQLATGSLNQGIINENRAQTTSALQIFINLGTVTKVLDNFLESTLSECRQSIKSAFEITGKSKSGPGKINLSSSQGFRTKIWTELEKAFSEDIQQQCKQVKFLQTTLSNMNIPDTKHDLAQKFWTELGKNIQEQIGTASSSIQQMLEEDYPRLLRCYFDISKKLNYDCFSFNRAVLEKCETAYLSMSLTTLLDPTQEMFAQENCAPSHDDIDKIVRIISSNLSVALIEENLSEKISRNISKCIKMFVVKTEQQLDSGPDSAQVIGGSANAGQQNNVMLANRLYYLQTQIQRILSNMRESLSNSRVEIINETLKSIDVLSGAILQPLVVSINSTIETILVTIHLEADWTRHQVPSNKQVSCSPYMRELSQFLSRVFNTYLAQFENKEVLLAKCGEIAVRCIDLFVRHTVLLRPSSPISQGGRQRLKADYIHLENSLKTLCPNLSELGRPYKLLKSMSLLITLSPSEIIESHTEGSVVPPSTILLLLFSFAGNELASPHQNTGWSLQKLSAWLDEHELESDKLDLIAGALQRYETVIRQINSVNYDPVYPIMSQFLEKVINSNK</sequence>
<dbReference type="EMBL" id="JABFTP020000144">
    <property type="protein sequence ID" value="KAL3282359.1"/>
    <property type="molecule type" value="Genomic_DNA"/>
</dbReference>
<reference evidence="7 8" key="1">
    <citation type="journal article" date="2021" name="BMC Biol.">
        <title>Horizontally acquired antibacterial genes associated with adaptive radiation of ladybird beetles.</title>
        <authorList>
            <person name="Li H.S."/>
            <person name="Tang X.F."/>
            <person name="Huang Y.H."/>
            <person name="Xu Z.Y."/>
            <person name="Chen M.L."/>
            <person name="Du X.Y."/>
            <person name="Qiu B.Y."/>
            <person name="Chen P.T."/>
            <person name="Zhang W."/>
            <person name="Slipinski A."/>
            <person name="Escalona H.E."/>
            <person name="Waterhouse R.M."/>
            <person name="Zwick A."/>
            <person name="Pang H."/>
        </authorList>
    </citation>
    <scope>NUCLEOTIDE SEQUENCE [LARGE SCALE GENOMIC DNA]</scope>
    <source>
        <strain evidence="7">SYSU2018</strain>
    </source>
</reference>
<keyword evidence="3" id="KW-0333">Golgi apparatus</keyword>
<dbReference type="Pfam" id="PF10392">
    <property type="entry name" value="COG5_N"/>
    <property type="match status" value="1"/>
</dbReference>
<dbReference type="Pfam" id="PF20649">
    <property type="entry name" value="COG5_C"/>
    <property type="match status" value="1"/>
</dbReference>
<dbReference type="InterPro" id="IPR019465">
    <property type="entry name" value="Cog5"/>
</dbReference>
<comment type="caution">
    <text evidence="7">The sequence shown here is derived from an EMBL/GenBank/DDBJ whole genome shotgun (WGS) entry which is preliminary data.</text>
</comment>